<dbReference type="Proteomes" id="UP000816034">
    <property type="component" value="Unassembled WGS sequence"/>
</dbReference>
<organism evidence="1 2">
    <name type="scientific">Naegleria lovaniensis</name>
    <name type="common">Amoeba</name>
    <dbReference type="NCBI Taxonomy" id="51637"/>
    <lineage>
        <taxon>Eukaryota</taxon>
        <taxon>Discoba</taxon>
        <taxon>Heterolobosea</taxon>
        <taxon>Tetramitia</taxon>
        <taxon>Eutetramitia</taxon>
        <taxon>Vahlkampfiidae</taxon>
        <taxon>Naegleria</taxon>
    </lineage>
</organism>
<reference evidence="1 2" key="1">
    <citation type="journal article" date="2018" name="BMC Genomics">
        <title>The genome of Naegleria lovaniensis, the basis for a comparative approach to unravel pathogenicity factors of the human pathogenic amoeba N. fowleri.</title>
        <authorList>
            <person name="Liechti N."/>
            <person name="Schurch N."/>
            <person name="Bruggmann R."/>
            <person name="Wittwer M."/>
        </authorList>
    </citation>
    <scope>NUCLEOTIDE SEQUENCE [LARGE SCALE GENOMIC DNA]</scope>
    <source>
        <strain evidence="1 2">ATCC 30569</strain>
    </source>
</reference>
<evidence type="ECO:0000313" key="1">
    <source>
        <dbReference type="EMBL" id="KAG2373366.1"/>
    </source>
</evidence>
<comment type="caution">
    <text evidence="1">The sequence shown here is derived from an EMBL/GenBank/DDBJ whole genome shotgun (WGS) entry which is preliminary data.</text>
</comment>
<name>A0AA88GG15_NAELO</name>
<proteinExistence type="predicted"/>
<dbReference type="AlphaFoldDB" id="A0AA88GG15"/>
<accession>A0AA88GG15</accession>
<keyword evidence="2" id="KW-1185">Reference proteome</keyword>
<protein>
    <submittedName>
        <fullName evidence="1">Uncharacterized protein</fullName>
    </submittedName>
</protein>
<dbReference type="InterPro" id="IPR029058">
    <property type="entry name" value="AB_hydrolase_fold"/>
</dbReference>
<dbReference type="RefSeq" id="XP_044542540.1">
    <property type="nucleotide sequence ID" value="XM_044687976.1"/>
</dbReference>
<dbReference type="Gene3D" id="3.40.50.1820">
    <property type="entry name" value="alpha/beta hydrolase"/>
    <property type="match status" value="1"/>
</dbReference>
<dbReference type="EMBL" id="PYSW02000056">
    <property type="protein sequence ID" value="KAG2373366.1"/>
    <property type="molecule type" value="Genomic_DNA"/>
</dbReference>
<evidence type="ECO:0000313" key="2">
    <source>
        <dbReference type="Proteomes" id="UP000816034"/>
    </source>
</evidence>
<dbReference type="GeneID" id="68104686"/>
<sequence>MNLLKSSTCRKATLSIRSQLLLLSKQRNLLLVALSLLLVFFLHSPFSIHARVSSTSSALRFESHHHELHELLRKTRGWLKHPLDHTTTATPNDHYYLQVDFKVHSRSPHISFQKNHKAIPLYKGRAIVSMTSPSSSTSERIRLVSVSSLLSEALYFDSHMNSYARVRWVATNETAMQPSNELVHEKPQQQRQPHISTLPSPVDFNSLLKTILDSNHYIPEHVPIYDEAADRLCPMQYFDRHVVFFEHSHYLLCMKKGSTSASAPPSSTVGSHLSTINAMRAMDNSLMNLRYIIGQEFTVDISAMSLHRGEVNDEKTTVKTRGQSNNIDIKISPTRENLMSLFSESPLIQEELKEIMTKQQRRSSQSIKISLINKSHIRSELTSGPPLEDLFPKKPVQLIEKSTSEKRLLQSEQYTSPAKSYFFHLDSIACLLPWLKDSKKCSQQHNMRELHERRICVFLHGAGQWPTDKGEPIDYDFENYWGPVSHYTPQCSERWFIREETKYRGWDNKELQQSYCDILLMKQKLKQGDMTWSSNKVVKNVIIYAHSMGNLILAAAIKNGVCSLDKTTVSWYDLMGPLRGSPAANMLDTVCAQDDWNVKRILASKGGYCMSDSMKMYPTYETLHTNYSGLSELQKIAKEYVTGQLCGTSSYGLNSMYSAPLELLSKLVNYGELNDGLVPYSSCAVDKEAPFSESYEDTFYKTAANHVDGTCKSGDSWFGSTKPCSFFINKT</sequence>
<gene>
    <name evidence="1" type="ORF">C9374_012232</name>
</gene>